<dbReference type="EMBL" id="DTAK01000065">
    <property type="protein sequence ID" value="HGU59961.1"/>
    <property type="molecule type" value="Genomic_DNA"/>
</dbReference>
<organism evidence="1">
    <name type="scientific">Geoglobus ahangari</name>
    <dbReference type="NCBI Taxonomy" id="113653"/>
    <lineage>
        <taxon>Archaea</taxon>
        <taxon>Methanobacteriati</taxon>
        <taxon>Methanobacteriota</taxon>
        <taxon>Archaeoglobi</taxon>
        <taxon>Archaeoglobales</taxon>
        <taxon>Archaeoglobaceae</taxon>
        <taxon>Geoglobus</taxon>
    </lineage>
</organism>
<dbReference type="InterPro" id="IPR009010">
    <property type="entry name" value="Asp_de-COase-like_dom_sf"/>
</dbReference>
<dbReference type="SUPFAM" id="SSF50692">
    <property type="entry name" value="ADC-like"/>
    <property type="match status" value="1"/>
</dbReference>
<evidence type="ECO:0008006" key="2">
    <source>
        <dbReference type="Google" id="ProtNLM"/>
    </source>
</evidence>
<dbReference type="AlphaFoldDB" id="A0A7C4WFF1"/>
<dbReference type="Gene3D" id="2.40.40.20">
    <property type="match status" value="1"/>
</dbReference>
<reference evidence="1" key="1">
    <citation type="journal article" date="2020" name="mSystems">
        <title>Genome- and Community-Level Interaction Insights into Carbon Utilization and Element Cycling Functions of Hydrothermarchaeota in Hydrothermal Sediment.</title>
        <authorList>
            <person name="Zhou Z."/>
            <person name="Liu Y."/>
            <person name="Xu W."/>
            <person name="Pan J."/>
            <person name="Luo Z.H."/>
            <person name="Li M."/>
        </authorList>
    </citation>
    <scope>NUCLEOTIDE SEQUENCE [LARGE SCALE GENOMIC DNA]</scope>
    <source>
        <strain evidence="1">SpSt-62</strain>
    </source>
</reference>
<comment type="caution">
    <text evidence="1">The sequence shown here is derived from an EMBL/GenBank/DDBJ whole genome shotgun (WGS) entry which is preliminary data.</text>
</comment>
<sequence length="129" mass="14478">MPLQLAKFLKKMTVDVVVGRSSFQAEAADRGKFSEDFIEKSAVVYMKEDFAKINGFKEGDIVKLTRKGKSINLRVAIADFAPNEGIFIPNSIYASYLSDFDSFKRFKASLEPADGDVTKPEEIIQKMLK</sequence>
<accession>A0A7C4WFF1</accession>
<name>A0A7C4WFF1_9EURY</name>
<protein>
    <recommendedName>
        <fullName evidence="2">Formylmethanofuran dehydrogenase</fullName>
    </recommendedName>
</protein>
<evidence type="ECO:0000313" key="1">
    <source>
        <dbReference type="EMBL" id="HGU59961.1"/>
    </source>
</evidence>
<proteinExistence type="predicted"/>
<gene>
    <name evidence="1" type="ORF">ENT89_07505</name>
</gene>